<dbReference type="PROSITE" id="PS01265">
    <property type="entry name" value="TPX"/>
    <property type="match status" value="1"/>
</dbReference>
<name>A0A3D9LB42_9MICC</name>
<dbReference type="InterPro" id="IPR050455">
    <property type="entry name" value="Tpx_Peroxidase_subfamily"/>
</dbReference>
<dbReference type="EMBL" id="QREH01000001">
    <property type="protein sequence ID" value="REE03581.1"/>
    <property type="molecule type" value="Genomic_DNA"/>
</dbReference>
<comment type="miscellaneous">
    <text evidence="6">The active site is a conserved redox-active cysteine residue, the peroxidatic cysteine (C(P)), which makes the nucleophilic attack on the peroxide substrate. The peroxide oxidizes the C(P)-SH to cysteine sulfenic acid (C(P)-SOH), which then reacts with another cysteine residue, the resolving cysteine (C(R)), to form a disulfide bridge. The disulfide is subsequently reduced by an appropriate electron donor to complete the catalytic cycle. In this atypical 2-Cys peroxiredoxin, C(R) is present in the same subunit to form an intramolecular disulfide. The disulfide is subsequently reduced by thioredoxin.</text>
</comment>
<reference evidence="8 9" key="1">
    <citation type="submission" date="2018-07" db="EMBL/GenBank/DDBJ databases">
        <title>Sequencing the genomes of 1000 actinobacteria strains.</title>
        <authorList>
            <person name="Klenk H.-P."/>
        </authorList>
    </citation>
    <scope>NUCLEOTIDE SEQUENCE [LARGE SCALE GENOMIC DNA]</scope>
    <source>
        <strain evidence="8 9">DSM 14442</strain>
    </source>
</reference>
<organism evidence="8 9">
    <name type="scientific">Citricoccus muralis</name>
    <dbReference type="NCBI Taxonomy" id="169134"/>
    <lineage>
        <taxon>Bacteria</taxon>
        <taxon>Bacillati</taxon>
        <taxon>Actinomycetota</taxon>
        <taxon>Actinomycetes</taxon>
        <taxon>Micrococcales</taxon>
        <taxon>Micrococcaceae</taxon>
        <taxon>Citricoccus</taxon>
    </lineage>
</organism>
<keyword evidence="2 6" id="KW-0049">Antioxidant</keyword>
<feature type="disulfide bond" description="Redox-active" evidence="6">
    <location>
        <begin position="60"/>
        <end position="94"/>
    </location>
</feature>
<dbReference type="InterPro" id="IPR002065">
    <property type="entry name" value="TPX"/>
</dbReference>
<dbReference type="SUPFAM" id="SSF52833">
    <property type="entry name" value="Thioredoxin-like"/>
    <property type="match status" value="1"/>
</dbReference>
<sequence length="166" mass="17087">MATTAFKSSPVNTVGELPAEGTPAPAFTLTGSDLAPVTLESLAGRTIVLNIFPSMDTGVCAQSVRTFNKAAADLENTTVVAVSADLPFAAGRFCTAEGIDHVTTGSVFRSTFGEDYGVTLADGPMVGLLARAVIVIDPQGTVTYTEVVPEITTEPDYDSALAAVRG</sequence>
<comment type="caution">
    <text evidence="8">The sequence shown here is derived from an EMBL/GenBank/DDBJ whole genome shotgun (WGS) entry which is preliminary data.</text>
</comment>
<comment type="subunit">
    <text evidence="6">Homodimer.</text>
</comment>
<evidence type="ECO:0000256" key="4">
    <source>
        <dbReference type="ARBA" id="ARBA00023157"/>
    </source>
</evidence>
<comment type="catalytic activity">
    <reaction evidence="6">
        <text>a hydroperoxide + [thioredoxin]-dithiol = an alcohol + [thioredoxin]-disulfide + H2O</text>
        <dbReference type="Rhea" id="RHEA:62620"/>
        <dbReference type="Rhea" id="RHEA-COMP:10698"/>
        <dbReference type="Rhea" id="RHEA-COMP:10700"/>
        <dbReference type="ChEBI" id="CHEBI:15377"/>
        <dbReference type="ChEBI" id="CHEBI:29950"/>
        <dbReference type="ChEBI" id="CHEBI:30879"/>
        <dbReference type="ChEBI" id="CHEBI:35924"/>
        <dbReference type="ChEBI" id="CHEBI:50058"/>
        <dbReference type="EC" id="1.11.1.24"/>
    </reaction>
</comment>
<dbReference type="AlphaFoldDB" id="A0A3D9LB42"/>
<evidence type="ECO:0000256" key="6">
    <source>
        <dbReference type="HAMAP-Rule" id="MF_00269"/>
    </source>
</evidence>
<gene>
    <name evidence="6" type="primary">tpx</name>
    <name evidence="8" type="ORF">C8E99_1394</name>
</gene>
<feature type="domain" description="Thioredoxin" evidence="7">
    <location>
        <begin position="18"/>
        <end position="166"/>
    </location>
</feature>
<dbReference type="CDD" id="cd03014">
    <property type="entry name" value="PRX_Atyp2cys"/>
    <property type="match status" value="1"/>
</dbReference>
<evidence type="ECO:0000256" key="1">
    <source>
        <dbReference type="ARBA" id="ARBA00022559"/>
    </source>
</evidence>
<dbReference type="InterPro" id="IPR013740">
    <property type="entry name" value="Redoxin"/>
</dbReference>
<dbReference type="PANTHER" id="PTHR43110">
    <property type="entry name" value="THIOL PEROXIDASE"/>
    <property type="match status" value="1"/>
</dbReference>
<proteinExistence type="inferred from homology"/>
<comment type="similarity">
    <text evidence="6">Belongs to the peroxiredoxin family. Tpx subfamily.</text>
</comment>
<dbReference type="EC" id="1.11.1.24" evidence="6"/>
<evidence type="ECO:0000313" key="9">
    <source>
        <dbReference type="Proteomes" id="UP000256727"/>
    </source>
</evidence>
<evidence type="ECO:0000256" key="2">
    <source>
        <dbReference type="ARBA" id="ARBA00022862"/>
    </source>
</evidence>
<evidence type="ECO:0000256" key="5">
    <source>
        <dbReference type="ARBA" id="ARBA00023284"/>
    </source>
</evidence>
<dbReference type="NCBIfam" id="NF001808">
    <property type="entry name" value="PRK00522.1"/>
    <property type="match status" value="1"/>
</dbReference>
<dbReference type="PANTHER" id="PTHR43110:SF1">
    <property type="entry name" value="THIOL PEROXIDASE"/>
    <property type="match status" value="1"/>
</dbReference>
<dbReference type="InterPro" id="IPR018219">
    <property type="entry name" value="Tpx_CS"/>
</dbReference>
<evidence type="ECO:0000313" key="8">
    <source>
        <dbReference type="EMBL" id="REE03581.1"/>
    </source>
</evidence>
<feature type="active site" description="Cysteine sulfenic acid (-SOH) intermediate" evidence="6">
    <location>
        <position position="60"/>
    </location>
</feature>
<keyword evidence="1 6" id="KW-0575">Peroxidase</keyword>
<dbReference type="Proteomes" id="UP000256727">
    <property type="component" value="Unassembled WGS sequence"/>
</dbReference>
<keyword evidence="4 6" id="KW-1015">Disulfide bond</keyword>
<evidence type="ECO:0000256" key="3">
    <source>
        <dbReference type="ARBA" id="ARBA00023002"/>
    </source>
</evidence>
<comment type="function">
    <text evidence="6">Thiol-specific peroxidase that catalyzes the reduction of hydrogen peroxide and organic hydroperoxides to water and alcohols, respectively. Plays a role in cell protection against oxidative stress by detoxifying peroxides.</text>
</comment>
<dbReference type="GO" id="GO:0008379">
    <property type="term" value="F:thioredoxin peroxidase activity"/>
    <property type="evidence" value="ECO:0007669"/>
    <property type="project" value="UniProtKB-UniRule"/>
</dbReference>
<dbReference type="InterPro" id="IPR036249">
    <property type="entry name" value="Thioredoxin-like_sf"/>
</dbReference>
<dbReference type="Gene3D" id="3.40.30.10">
    <property type="entry name" value="Glutaredoxin"/>
    <property type="match status" value="1"/>
</dbReference>
<evidence type="ECO:0000259" key="7">
    <source>
        <dbReference type="PROSITE" id="PS51352"/>
    </source>
</evidence>
<keyword evidence="9" id="KW-1185">Reference proteome</keyword>
<accession>A0A3D9LB42</accession>
<dbReference type="Pfam" id="PF08534">
    <property type="entry name" value="Redoxin"/>
    <property type="match status" value="1"/>
</dbReference>
<dbReference type="RefSeq" id="WP_115931671.1">
    <property type="nucleotide sequence ID" value="NZ_QREH01000001.1"/>
</dbReference>
<dbReference type="HAMAP" id="MF_00269">
    <property type="entry name" value="Tpx"/>
    <property type="match status" value="1"/>
</dbReference>
<dbReference type="PROSITE" id="PS51352">
    <property type="entry name" value="THIOREDOXIN_2"/>
    <property type="match status" value="1"/>
</dbReference>
<keyword evidence="5 6" id="KW-0676">Redox-active center</keyword>
<dbReference type="InterPro" id="IPR013766">
    <property type="entry name" value="Thioredoxin_domain"/>
</dbReference>
<keyword evidence="3 6" id="KW-0560">Oxidoreductase</keyword>
<protein>
    <recommendedName>
        <fullName evidence="6">Thiol peroxidase</fullName>
        <shortName evidence="6">Tpx</shortName>
        <ecNumber evidence="6">1.11.1.24</ecNumber>
    </recommendedName>
    <alternativeName>
        <fullName evidence="6">Peroxiredoxin tpx</fullName>
        <shortName evidence="6">Prx</shortName>
    </alternativeName>
    <alternativeName>
        <fullName evidence="6">Thioredoxin peroxidase</fullName>
    </alternativeName>
    <alternativeName>
        <fullName evidence="6">Thioredoxin-dependent peroxiredoxin</fullName>
    </alternativeName>
</protein>
<dbReference type="OrthoDB" id="9781543at2"/>